<evidence type="ECO:0000313" key="4">
    <source>
        <dbReference type="Proteomes" id="UP000199691"/>
    </source>
</evidence>
<evidence type="ECO:0000259" key="1">
    <source>
        <dbReference type="Pfam" id="PF07398"/>
    </source>
</evidence>
<protein>
    <submittedName>
        <fullName evidence="3">TIGR03083 family protein</fullName>
    </submittedName>
</protein>
<evidence type="ECO:0000313" key="3">
    <source>
        <dbReference type="EMBL" id="SDN72162.1"/>
    </source>
</evidence>
<gene>
    <name evidence="3" type="ORF">SAMN05421507_10168</name>
</gene>
<dbReference type="SUPFAM" id="SSF109854">
    <property type="entry name" value="DinB/YfiT-like putative metalloenzymes"/>
    <property type="match status" value="1"/>
</dbReference>
<sequence length="241" mass="26209">MDFVAQIESQTSSLRSSALKAGPDAPVPSCPEWTVLDLVRHIAEVHTWAAEAVVTGPAGSRPGWPQSPQDFDDVFSWWDNGFSLLVDRLREVPADRPAWTFQGSGLAGFWARRQAHETSIHRLDADLATGQELPPLVFDPEFAADGVDEYLTVLVGRRIELGFPVTATGRLLVHAADAGRTWELRLTEGEPLVVAAPRDSAFEEDATLAGTADAIYRFVYGRPSHAIVTGDESLLAGLPRP</sequence>
<dbReference type="Proteomes" id="UP000199691">
    <property type="component" value="Unassembled WGS sequence"/>
</dbReference>
<dbReference type="InterPro" id="IPR010872">
    <property type="entry name" value="MDMPI_C-term_domain"/>
</dbReference>
<accession>A0A1H0DPU5</accession>
<dbReference type="AlphaFoldDB" id="A0A1H0DPU5"/>
<dbReference type="InterPro" id="IPR034660">
    <property type="entry name" value="DinB/YfiT-like"/>
</dbReference>
<name>A0A1H0DPU5_9PSEU</name>
<dbReference type="RefSeq" id="WP_090094568.1">
    <property type="nucleotide sequence ID" value="NZ_FNIX01000001.1"/>
</dbReference>
<dbReference type="GO" id="GO:0005886">
    <property type="term" value="C:plasma membrane"/>
    <property type="evidence" value="ECO:0007669"/>
    <property type="project" value="TreeGrafter"/>
</dbReference>
<dbReference type="EMBL" id="FNIX01000001">
    <property type="protein sequence ID" value="SDN72162.1"/>
    <property type="molecule type" value="Genomic_DNA"/>
</dbReference>
<feature type="domain" description="MDMPI C-terminal" evidence="1">
    <location>
        <begin position="141"/>
        <end position="236"/>
    </location>
</feature>
<dbReference type="STRING" id="641025.SAMN05421507_10168"/>
<dbReference type="PANTHER" id="PTHR40758">
    <property type="entry name" value="CONSERVED PROTEIN"/>
    <property type="match status" value="1"/>
</dbReference>
<feature type="domain" description="Mycothiol-dependent maleylpyruvate isomerase metal-binding" evidence="2">
    <location>
        <begin position="6"/>
        <end position="125"/>
    </location>
</feature>
<dbReference type="InterPro" id="IPR024344">
    <property type="entry name" value="MDMPI_metal-binding"/>
</dbReference>
<dbReference type="Pfam" id="PF11716">
    <property type="entry name" value="MDMPI_N"/>
    <property type="match status" value="1"/>
</dbReference>
<reference evidence="4" key="1">
    <citation type="submission" date="2016-10" db="EMBL/GenBank/DDBJ databases">
        <authorList>
            <person name="Varghese N."/>
            <person name="Submissions S."/>
        </authorList>
    </citation>
    <scope>NUCLEOTIDE SEQUENCE [LARGE SCALE GENOMIC DNA]</scope>
    <source>
        <strain evidence="4">CGMCC 4.6609</strain>
    </source>
</reference>
<dbReference type="InterPro" id="IPR017517">
    <property type="entry name" value="Maleyloyr_isom"/>
</dbReference>
<dbReference type="PANTHER" id="PTHR40758:SF1">
    <property type="entry name" value="CONSERVED PROTEIN"/>
    <property type="match status" value="1"/>
</dbReference>
<proteinExistence type="predicted"/>
<dbReference type="GO" id="GO:0046872">
    <property type="term" value="F:metal ion binding"/>
    <property type="evidence" value="ECO:0007669"/>
    <property type="project" value="InterPro"/>
</dbReference>
<evidence type="ECO:0000259" key="2">
    <source>
        <dbReference type="Pfam" id="PF11716"/>
    </source>
</evidence>
<dbReference type="OrthoDB" id="3671213at2"/>
<dbReference type="NCBIfam" id="TIGR03083">
    <property type="entry name" value="maleylpyruvate isomerase family mycothiol-dependent enzyme"/>
    <property type="match status" value="1"/>
</dbReference>
<dbReference type="Pfam" id="PF07398">
    <property type="entry name" value="MDMPI_C"/>
    <property type="match status" value="1"/>
</dbReference>
<keyword evidence="4" id="KW-1185">Reference proteome</keyword>
<organism evidence="3 4">
    <name type="scientific">Lentzea jiangxiensis</name>
    <dbReference type="NCBI Taxonomy" id="641025"/>
    <lineage>
        <taxon>Bacteria</taxon>
        <taxon>Bacillati</taxon>
        <taxon>Actinomycetota</taxon>
        <taxon>Actinomycetes</taxon>
        <taxon>Pseudonocardiales</taxon>
        <taxon>Pseudonocardiaceae</taxon>
        <taxon>Lentzea</taxon>
    </lineage>
</organism>